<dbReference type="InterPro" id="IPR010656">
    <property type="entry name" value="DctM"/>
</dbReference>
<dbReference type="PANTHER" id="PTHR33362:SF2">
    <property type="entry name" value="TRAP TRANSPORTER LARGE PERMEASE PROTEIN"/>
    <property type="match status" value="1"/>
</dbReference>
<protein>
    <submittedName>
        <fullName evidence="12">TRAP transporter large permease subunit</fullName>
    </submittedName>
</protein>
<name>A0ABU8VIJ8_9BURK</name>
<evidence type="ECO:0000256" key="9">
    <source>
        <dbReference type="SAM" id="Phobius"/>
    </source>
</evidence>
<keyword evidence="4 8" id="KW-0997">Cell inner membrane</keyword>
<evidence type="ECO:0000256" key="3">
    <source>
        <dbReference type="ARBA" id="ARBA00022475"/>
    </source>
</evidence>
<keyword evidence="2 8" id="KW-0813">Transport</keyword>
<reference evidence="12 13" key="1">
    <citation type="submission" date="2024-03" db="EMBL/GenBank/DDBJ databases">
        <title>Novel species of the genus Variovorax.</title>
        <authorList>
            <person name="Liu Q."/>
            <person name="Xin Y.-H."/>
        </authorList>
    </citation>
    <scope>NUCLEOTIDE SEQUENCE [LARGE SCALE GENOMIC DNA]</scope>
    <source>
        <strain evidence="12 13">KACC 18899</strain>
    </source>
</reference>
<organism evidence="12 13">
    <name type="scientific">Variovorax ureilyticus</name>
    <dbReference type="NCBI Taxonomy" id="1836198"/>
    <lineage>
        <taxon>Bacteria</taxon>
        <taxon>Pseudomonadati</taxon>
        <taxon>Pseudomonadota</taxon>
        <taxon>Betaproteobacteria</taxon>
        <taxon>Burkholderiales</taxon>
        <taxon>Comamonadaceae</taxon>
        <taxon>Variovorax</taxon>
    </lineage>
</organism>
<feature type="domain" description="Tripartite ATP-independent periplasmic transporters DctQ component" evidence="10">
    <location>
        <begin position="51"/>
        <end position="178"/>
    </location>
</feature>
<keyword evidence="6 9" id="KW-1133">Transmembrane helix</keyword>
<evidence type="ECO:0000259" key="10">
    <source>
        <dbReference type="Pfam" id="PF04290"/>
    </source>
</evidence>
<accession>A0ABU8VIJ8</accession>
<dbReference type="PANTHER" id="PTHR33362">
    <property type="entry name" value="SIALIC ACID TRAP TRANSPORTER PERMEASE PROTEIN SIAT-RELATED"/>
    <property type="match status" value="1"/>
</dbReference>
<evidence type="ECO:0000256" key="7">
    <source>
        <dbReference type="ARBA" id="ARBA00023136"/>
    </source>
</evidence>
<feature type="transmembrane region" description="Helical" evidence="9">
    <location>
        <begin position="565"/>
        <end position="590"/>
    </location>
</feature>
<proteinExistence type="predicted"/>
<evidence type="ECO:0000256" key="4">
    <source>
        <dbReference type="ARBA" id="ARBA00022519"/>
    </source>
</evidence>
<feature type="transmembrane region" description="Helical" evidence="9">
    <location>
        <begin position="73"/>
        <end position="91"/>
    </location>
</feature>
<dbReference type="Pfam" id="PF06808">
    <property type="entry name" value="DctM"/>
    <property type="match status" value="1"/>
</dbReference>
<evidence type="ECO:0000259" key="11">
    <source>
        <dbReference type="Pfam" id="PF06808"/>
    </source>
</evidence>
<dbReference type="Pfam" id="PF04290">
    <property type="entry name" value="DctQ"/>
    <property type="match status" value="1"/>
</dbReference>
<feature type="transmembrane region" description="Helical" evidence="9">
    <location>
        <begin position="214"/>
        <end position="243"/>
    </location>
</feature>
<evidence type="ECO:0000256" key="5">
    <source>
        <dbReference type="ARBA" id="ARBA00022692"/>
    </source>
</evidence>
<dbReference type="RefSeq" id="WP_340358076.1">
    <property type="nucleotide sequence ID" value="NZ_JBBKZU010000007.1"/>
</dbReference>
<feature type="transmembrane region" description="Helical" evidence="9">
    <location>
        <begin position="449"/>
        <end position="465"/>
    </location>
</feature>
<feature type="transmembrane region" description="Helical" evidence="9">
    <location>
        <begin position="610"/>
        <end position="630"/>
    </location>
</feature>
<feature type="transmembrane region" description="Helical" evidence="9">
    <location>
        <begin position="40"/>
        <end position="58"/>
    </location>
</feature>
<feature type="transmembrane region" description="Helical" evidence="9">
    <location>
        <begin position="153"/>
        <end position="173"/>
    </location>
</feature>
<dbReference type="EMBL" id="JBBKZU010000007">
    <property type="protein sequence ID" value="MEJ8812825.1"/>
    <property type="molecule type" value="Genomic_DNA"/>
</dbReference>
<feature type="transmembrane region" description="Helical" evidence="9">
    <location>
        <begin position="345"/>
        <end position="368"/>
    </location>
</feature>
<evidence type="ECO:0000313" key="12">
    <source>
        <dbReference type="EMBL" id="MEJ8812825.1"/>
    </source>
</evidence>
<comment type="caution">
    <text evidence="12">The sequence shown here is derived from an EMBL/GenBank/DDBJ whole genome shotgun (WGS) entry which is preliminary data.</text>
</comment>
<evidence type="ECO:0000256" key="8">
    <source>
        <dbReference type="RuleBase" id="RU369079"/>
    </source>
</evidence>
<evidence type="ECO:0000256" key="1">
    <source>
        <dbReference type="ARBA" id="ARBA00004429"/>
    </source>
</evidence>
<comment type="subcellular location">
    <subcellularLocation>
        <location evidence="1 8">Cell inner membrane</location>
        <topology evidence="1 8">Multi-pass membrane protein</topology>
    </subcellularLocation>
</comment>
<feature type="transmembrane region" description="Helical" evidence="9">
    <location>
        <begin position="255"/>
        <end position="278"/>
    </location>
</feature>
<evidence type="ECO:0000256" key="6">
    <source>
        <dbReference type="ARBA" id="ARBA00022989"/>
    </source>
</evidence>
<feature type="transmembrane region" description="Helical" evidence="9">
    <location>
        <begin position="112"/>
        <end position="133"/>
    </location>
</feature>
<gene>
    <name evidence="12" type="ORF">WKW77_17185</name>
</gene>
<sequence length="637" mass="67801">MSIPIQAGIPAEDLLGEGHTHPPAKNQHAIVQRVDKGLEAFVGMAVLSELIILFANVLTRSFFDFTILWASEFGHLVLGVVAFIGGALAYNRNEHIAVHAVIERLPKAWRPTLDSFIDWMVAIGSLYIAYVSVEVVRSRSEELSTVMEISMRWFVLPLTAGMVLMAFFALYRLSQRARASVIAAGIVFAVGLGALIGMNAIWGPFEESSFVTWLTIAFFAIFMALGLPVGFVLATVATMFTFFSGGESMIAIPSTMQAGVSNFVLLAIPFFMMAGYVMTEGGLSSRLSDFVVSVVGRVRGGLFQVIVVSMYIFSGISGSKAADVAAVGTSLKKMIRDNGYDEPEFAAILSAGAVMGETIPPSLPMLVLGSITTISMGALFMAGLLPALVLALCLMGAIYVKARIGNKYPGIRTPMAVVRRNTLLAAPALLVPVLLVVGIVTGLATPTEISSVAVIYGLVLSVVLYRELTVRKFWSTVSDTAVKGGMILFITSTASSFAYTLTAAGIPAEIADLMIKMAGHTSWLFMLASLLILVVMGALLEGLPALLVFAPILMPLAPKFGVSPVQYGIVLLIAMGIGCFAPLIGVGMYISCSVTGTKVEAASRAMVPYAILLFIGLLLVAFVPWFSLVLPRLFGMA</sequence>
<keyword evidence="13" id="KW-1185">Reference proteome</keyword>
<feature type="transmembrane region" description="Helical" evidence="9">
    <location>
        <begin position="526"/>
        <end position="553"/>
    </location>
</feature>
<comment type="function">
    <text evidence="8">Part of the tripartite ATP-independent periplasmic (TRAP) transport system.</text>
</comment>
<dbReference type="InterPro" id="IPR004681">
    <property type="entry name" value="TRAP_DctM"/>
</dbReference>
<dbReference type="Proteomes" id="UP001365846">
    <property type="component" value="Unassembled WGS sequence"/>
</dbReference>
<keyword evidence="5 9" id="KW-0812">Transmembrane</keyword>
<dbReference type="NCBIfam" id="TIGR00786">
    <property type="entry name" value="dctM"/>
    <property type="match status" value="1"/>
</dbReference>
<feature type="transmembrane region" description="Helical" evidence="9">
    <location>
        <begin position="290"/>
        <end position="313"/>
    </location>
</feature>
<feature type="transmembrane region" description="Helical" evidence="9">
    <location>
        <begin position="421"/>
        <end position="443"/>
    </location>
</feature>
<feature type="transmembrane region" description="Helical" evidence="9">
    <location>
        <begin position="486"/>
        <end position="506"/>
    </location>
</feature>
<feature type="domain" description="TRAP C4-dicarboxylate transport system permease DctM subunit" evidence="11">
    <location>
        <begin position="217"/>
        <end position="626"/>
    </location>
</feature>
<evidence type="ECO:0000313" key="13">
    <source>
        <dbReference type="Proteomes" id="UP001365846"/>
    </source>
</evidence>
<keyword evidence="7 9" id="KW-0472">Membrane</keyword>
<keyword evidence="3" id="KW-1003">Cell membrane</keyword>
<evidence type="ECO:0000256" key="2">
    <source>
        <dbReference type="ARBA" id="ARBA00022448"/>
    </source>
</evidence>
<feature type="transmembrane region" description="Helical" evidence="9">
    <location>
        <begin position="374"/>
        <end position="400"/>
    </location>
</feature>
<feature type="transmembrane region" description="Helical" evidence="9">
    <location>
        <begin position="180"/>
        <end position="202"/>
    </location>
</feature>
<dbReference type="InterPro" id="IPR055348">
    <property type="entry name" value="DctQ"/>
</dbReference>